<protein>
    <submittedName>
        <fullName evidence="2">Uncharacterized protein</fullName>
    </submittedName>
</protein>
<evidence type="ECO:0000313" key="1">
    <source>
        <dbReference type="Proteomes" id="UP000095283"/>
    </source>
</evidence>
<proteinExistence type="predicted"/>
<evidence type="ECO:0000313" key="2">
    <source>
        <dbReference type="WBParaSite" id="Hba_04813"/>
    </source>
</evidence>
<reference evidence="2" key="1">
    <citation type="submission" date="2016-11" db="UniProtKB">
        <authorList>
            <consortium name="WormBaseParasite"/>
        </authorList>
    </citation>
    <scope>IDENTIFICATION</scope>
</reference>
<name>A0A1I7WIH3_HETBA</name>
<accession>A0A1I7WIH3</accession>
<organism evidence="1 2">
    <name type="scientific">Heterorhabditis bacteriophora</name>
    <name type="common">Entomopathogenic nematode worm</name>
    <dbReference type="NCBI Taxonomy" id="37862"/>
    <lineage>
        <taxon>Eukaryota</taxon>
        <taxon>Metazoa</taxon>
        <taxon>Ecdysozoa</taxon>
        <taxon>Nematoda</taxon>
        <taxon>Chromadorea</taxon>
        <taxon>Rhabditida</taxon>
        <taxon>Rhabditina</taxon>
        <taxon>Rhabditomorpha</taxon>
        <taxon>Strongyloidea</taxon>
        <taxon>Heterorhabditidae</taxon>
        <taxon>Heterorhabditis</taxon>
    </lineage>
</organism>
<dbReference type="Proteomes" id="UP000095283">
    <property type="component" value="Unplaced"/>
</dbReference>
<sequence length="28" mass="3244">MSSVMKVSHLLNPNFSLFSILNYHFGIF</sequence>
<dbReference type="AlphaFoldDB" id="A0A1I7WIH3"/>
<dbReference type="WBParaSite" id="Hba_04813">
    <property type="protein sequence ID" value="Hba_04813"/>
    <property type="gene ID" value="Hba_04813"/>
</dbReference>
<keyword evidence="1" id="KW-1185">Reference proteome</keyword>